<organism evidence="3 4">
    <name type="scientific">Rubinisphaera brasiliensis (strain ATCC 49424 / DSM 5305 / JCM 21570 / IAM 15109 / NBRC 103401 / IFAM 1448)</name>
    <name type="common">Planctomyces brasiliensis</name>
    <dbReference type="NCBI Taxonomy" id="756272"/>
    <lineage>
        <taxon>Bacteria</taxon>
        <taxon>Pseudomonadati</taxon>
        <taxon>Planctomycetota</taxon>
        <taxon>Planctomycetia</taxon>
        <taxon>Planctomycetales</taxon>
        <taxon>Planctomycetaceae</taxon>
        <taxon>Rubinisphaera</taxon>
    </lineage>
</organism>
<dbReference type="InterPro" id="IPR001296">
    <property type="entry name" value="Glyco_trans_1"/>
</dbReference>
<keyword evidence="3" id="KW-0808">Transferase</keyword>
<dbReference type="Pfam" id="PF00534">
    <property type="entry name" value="Glycos_transf_1"/>
    <property type="match status" value="1"/>
</dbReference>
<accession>F0SPZ2</accession>
<reference evidence="4" key="1">
    <citation type="submission" date="2011-02" db="EMBL/GenBank/DDBJ databases">
        <title>The complete genome of Planctomyces brasiliensis DSM 5305.</title>
        <authorList>
            <person name="Lucas S."/>
            <person name="Copeland A."/>
            <person name="Lapidus A."/>
            <person name="Bruce D."/>
            <person name="Goodwin L."/>
            <person name="Pitluck S."/>
            <person name="Kyrpides N."/>
            <person name="Mavromatis K."/>
            <person name="Pagani I."/>
            <person name="Ivanova N."/>
            <person name="Ovchinnikova G."/>
            <person name="Lu M."/>
            <person name="Detter J.C."/>
            <person name="Han C."/>
            <person name="Land M."/>
            <person name="Hauser L."/>
            <person name="Markowitz V."/>
            <person name="Cheng J.-F."/>
            <person name="Hugenholtz P."/>
            <person name="Woyke T."/>
            <person name="Wu D."/>
            <person name="Tindall B."/>
            <person name="Pomrenke H.G."/>
            <person name="Brambilla E."/>
            <person name="Klenk H.-P."/>
            <person name="Eisen J.A."/>
        </authorList>
    </citation>
    <scope>NUCLEOTIDE SEQUENCE [LARGE SCALE GENOMIC DNA]</scope>
    <source>
        <strain evidence="4">ATCC 49424 / DSM 5305 / JCM 21570 / NBRC 103401 / IFAM 1448</strain>
    </source>
</reference>
<feature type="domain" description="Glycosyl transferase family 1" evidence="1">
    <location>
        <begin position="191"/>
        <end position="345"/>
    </location>
</feature>
<proteinExistence type="predicted"/>
<dbReference type="Pfam" id="PF13439">
    <property type="entry name" value="Glyco_transf_4"/>
    <property type="match status" value="1"/>
</dbReference>
<dbReference type="PANTHER" id="PTHR12526">
    <property type="entry name" value="GLYCOSYLTRANSFERASE"/>
    <property type="match status" value="1"/>
</dbReference>
<dbReference type="OrthoDB" id="9804196at2"/>
<dbReference type="eggNOG" id="COG0438">
    <property type="taxonomic scope" value="Bacteria"/>
</dbReference>
<dbReference type="HOGENOM" id="CLU_009583_0_3_0"/>
<dbReference type="EMBL" id="CP002546">
    <property type="protein sequence ID" value="ADY60142.1"/>
    <property type="molecule type" value="Genomic_DNA"/>
</dbReference>
<dbReference type="RefSeq" id="WP_013628866.1">
    <property type="nucleotide sequence ID" value="NC_015174.1"/>
</dbReference>
<protein>
    <submittedName>
        <fullName evidence="3">Glycosyl transferase group 1</fullName>
    </submittedName>
</protein>
<dbReference type="InterPro" id="IPR028098">
    <property type="entry name" value="Glyco_trans_4-like_N"/>
</dbReference>
<evidence type="ECO:0000259" key="2">
    <source>
        <dbReference type="Pfam" id="PF13439"/>
    </source>
</evidence>
<gene>
    <name evidence="3" type="ordered locus">Plabr_2542</name>
</gene>
<dbReference type="AlphaFoldDB" id="F0SPZ2"/>
<dbReference type="Proteomes" id="UP000006860">
    <property type="component" value="Chromosome"/>
</dbReference>
<evidence type="ECO:0000313" key="3">
    <source>
        <dbReference type="EMBL" id="ADY60142.1"/>
    </source>
</evidence>
<evidence type="ECO:0000313" key="4">
    <source>
        <dbReference type="Proteomes" id="UP000006860"/>
    </source>
</evidence>
<feature type="domain" description="Glycosyltransferase subfamily 4-like N-terminal" evidence="2">
    <location>
        <begin position="19"/>
        <end position="175"/>
    </location>
</feature>
<sequence length="371" mass="41533">MNVSPPPRPIAFCITELDPGGAEQALLQIVSRLDRSRWDPLVICLAGRGPLVEEFERAGIPVRCLGARGKRNLSVLFRLISTLRQHRPVLLQTFLFHANLLGRVAVLFAGRPRVVSGIRVAERRSRWYLRLDRWTDWLVDRHACVSTAVARFSEQVGRLNRRKLVVIPNGVDVTRFEAAVLATTDLPAVGEGENIALYVGRLDRQKGVDLLPEIAKSLRGKGRPLQWWLVGEGAMRGELEQRIKHNSLDNMHLLGRRNNIPALMRRADLFVFPSRWEGMPNAILEAMAAGLPIVSTAVEGIDELLDDGESARITPCDDVTAMSTAVEELLTDPAKQQAFAEAAQKTVRERFSWDQVAADYERLYARLLGEE</sequence>
<dbReference type="KEGG" id="pbs:Plabr_2542"/>
<name>F0SPZ2_RUBBR</name>
<keyword evidence="4" id="KW-1185">Reference proteome</keyword>
<dbReference type="Gene3D" id="3.40.50.2000">
    <property type="entry name" value="Glycogen Phosphorylase B"/>
    <property type="match status" value="2"/>
</dbReference>
<evidence type="ECO:0000259" key="1">
    <source>
        <dbReference type="Pfam" id="PF00534"/>
    </source>
</evidence>
<dbReference type="STRING" id="756272.Plabr_2542"/>
<dbReference type="SUPFAM" id="SSF53756">
    <property type="entry name" value="UDP-Glycosyltransferase/glycogen phosphorylase"/>
    <property type="match status" value="1"/>
</dbReference>
<dbReference type="GO" id="GO:0016757">
    <property type="term" value="F:glycosyltransferase activity"/>
    <property type="evidence" value="ECO:0007669"/>
    <property type="project" value="InterPro"/>
</dbReference>